<evidence type="ECO:0000256" key="9">
    <source>
        <dbReference type="HAMAP-Rule" id="MF_01471"/>
    </source>
</evidence>
<dbReference type="InterPro" id="IPR021127">
    <property type="entry name" value="CRISPR_associated_Cas2"/>
</dbReference>
<organism evidence="10 11">
    <name type="scientific">Bathymodiolus thermophilus thioautotrophic gill symbiont</name>
    <dbReference type="NCBI Taxonomy" id="2360"/>
    <lineage>
        <taxon>Bacteria</taxon>
        <taxon>Pseudomonadati</taxon>
        <taxon>Pseudomonadota</taxon>
        <taxon>Gammaproteobacteria</taxon>
        <taxon>sulfur-oxidizing symbionts</taxon>
    </lineage>
</organism>
<dbReference type="Pfam" id="PF09827">
    <property type="entry name" value="CRISPR_Cas2"/>
    <property type="match status" value="1"/>
</dbReference>
<comment type="cofactor">
    <cofactor evidence="1 9">
        <name>Mg(2+)</name>
        <dbReference type="ChEBI" id="CHEBI:18420"/>
    </cofactor>
</comment>
<name>A0A1J5TS07_9GAMM</name>
<dbReference type="EMBL" id="MIQH01001249">
    <property type="protein sequence ID" value="OIR23689.1"/>
    <property type="molecule type" value="Genomic_DNA"/>
</dbReference>
<feature type="binding site" evidence="9">
    <location>
        <position position="15"/>
    </location>
    <ligand>
        <name>Mg(2+)</name>
        <dbReference type="ChEBI" id="CHEBI:18420"/>
        <note>catalytic</note>
    </ligand>
</feature>
<dbReference type="GO" id="GO:0043571">
    <property type="term" value="P:maintenance of CRISPR repeat elements"/>
    <property type="evidence" value="ECO:0007669"/>
    <property type="project" value="UniProtKB-UniRule"/>
</dbReference>
<dbReference type="Gene3D" id="3.30.70.240">
    <property type="match status" value="1"/>
</dbReference>
<evidence type="ECO:0000256" key="7">
    <source>
        <dbReference type="ARBA" id="ARBA00022842"/>
    </source>
</evidence>
<keyword evidence="7 9" id="KW-0460">Magnesium</keyword>
<dbReference type="GO" id="GO:0004521">
    <property type="term" value="F:RNA endonuclease activity"/>
    <property type="evidence" value="ECO:0007669"/>
    <property type="project" value="InterPro"/>
</dbReference>
<keyword evidence="3 9" id="KW-0540">Nuclease</keyword>
<protein>
    <recommendedName>
        <fullName evidence="9">CRISPR-associated endoribonuclease Cas2</fullName>
        <ecNumber evidence="9">3.1.-.-</ecNumber>
    </recommendedName>
</protein>
<evidence type="ECO:0000256" key="2">
    <source>
        <dbReference type="ARBA" id="ARBA00009959"/>
    </source>
</evidence>
<evidence type="ECO:0000256" key="4">
    <source>
        <dbReference type="ARBA" id="ARBA00022723"/>
    </source>
</evidence>
<comment type="caution">
    <text evidence="10">The sequence shown here is derived from an EMBL/GenBank/DDBJ whole genome shotgun (WGS) entry which is preliminary data.</text>
</comment>
<keyword evidence="4 9" id="KW-0479">Metal-binding</keyword>
<dbReference type="Proteomes" id="UP000182798">
    <property type="component" value="Unassembled WGS sequence"/>
</dbReference>
<dbReference type="GO" id="GO:0016787">
    <property type="term" value="F:hydrolase activity"/>
    <property type="evidence" value="ECO:0007669"/>
    <property type="project" value="UniProtKB-KW"/>
</dbReference>
<evidence type="ECO:0000313" key="10">
    <source>
        <dbReference type="EMBL" id="OIR23689.1"/>
    </source>
</evidence>
<reference evidence="11" key="1">
    <citation type="submission" date="2016-09" db="EMBL/GenBank/DDBJ databases">
        <title>Genome Sequence of Bathymodiolus thermophilus sulfur-oxidizing gill endosymbiont.</title>
        <authorList>
            <person name="Ponnudurai R."/>
            <person name="Kleiner M."/>
            <person name="Sayavedra L."/>
            <person name="Thuermer A."/>
            <person name="Felbeck H."/>
            <person name="Schlueter R."/>
            <person name="Schweder T."/>
            <person name="Markert S."/>
        </authorList>
    </citation>
    <scope>NUCLEOTIDE SEQUENCE [LARGE SCALE GENOMIC DNA]</scope>
    <source>
        <strain evidence="11">BAT/CrabSpa'14</strain>
    </source>
</reference>
<comment type="similarity">
    <text evidence="2 9">Belongs to the CRISPR-associated endoribonuclease Cas2 protein family.</text>
</comment>
<sequence>MFGGLYAMWIIVMFDLPTEDERAKRDYRFFRKMLLEDGFSMMQYSVYMRHSSSEENAQVHVNRVKMHLPADGEVRIIKITDKQFGRIEVFYGKKRRPIEKAPDQLSFF</sequence>
<evidence type="ECO:0000256" key="8">
    <source>
        <dbReference type="ARBA" id="ARBA00023118"/>
    </source>
</evidence>
<evidence type="ECO:0000256" key="5">
    <source>
        <dbReference type="ARBA" id="ARBA00022759"/>
    </source>
</evidence>
<evidence type="ECO:0000256" key="3">
    <source>
        <dbReference type="ARBA" id="ARBA00022722"/>
    </source>
</evidence>
<keyword evidence="6 9" id="KW-0378">Hydrolase</keyword>
<proteinExistence type="inferred from homology"/>
<dbReference type="EC" id="3.1.-.-" evidence="9"/>
<dbReference type="AlphaFoldDB" id="A0A1J5TS07"/>
<comment type="function">
    <text evidence="9">CRISPR (clustered regularly interspaced short palindromic repeat), is an adaptive immune system that provides protection against mobile genetic elements (viruses, transposable elements and conjugative plasmids). CRISPR clusters contain sequences complementary to antecedent mobile elements and target invading nucleic acids. CRISPR clusters are transcribed and processed into CRISPR RNA (crRNA). Functions as a ssRNA-specific endoribonuclease. Involved in the integration of spacer DNA into the CRISPR cassette.</text>
</comment>
<keyword evidence="8 9" id="KW-0051">Antiviral defense</keyword>
<evidence type="ECO:0000256" key="1">
    <source>
        <dbReference type="ARBA" id="ARBA00001946"/>
    </source>
</evidence>
<accession>A0A1J5TS07</accession>
<dbReference type="GO" id="GO:0046872">
    <property type="term" value="F:metal ion binding"/>
    <property type="evidence" value="ECO:0007669"/>
    <property type="project" value="UniProtKB-UniRule"/>
</dbReference>
<dbReference type="SUPFAM" id="SSF143430">
    <property type="entry name" value="TTP0101/SSO1404-like"/>
    <property type="match status" value="1"/>
</dbReference>
<comment type="subunit">
    <text evidence="9">Homodimer, forms a heterotetramer with a Cas1 homodimer.</text>
</comment>
<dbReference type="HAMAP" id="MF_01471">
    <property type="entry name" value="Cas2"/>
    <property type="match status" value="1"/>
</dbReference>
<keyword evidence="5 9" id="KW-0255">Endonuclease</keyword>
<dbReference type="InterPro" id="IPR019199">
    <property type="entry name" value="Virulence_VapD/CRISPR_Cas2"/>
</dbReference>
<evidence type="ECO:0000313" key="11">
    <source>
        <dbReference type="Proteomes" id="UP000182798"/>
    </source>
</evidence>
<gene>
    <name evidence="9" type="primary">cas2</name>
    <name evidence="10" type="ORF">BGC33_07740</name>
</gene>
<dbReference type="NCBIfam" id="TIGR01573">
    <property type="entry name" value="cas2"/>
    <property type="match status" value="1"/>
</dbReference>
<evidence type="ECO:0000256" key="6">
    <source>
        <dbReference type="ARBA" id="ARBA00022801"/>
    </source>
</evidence>
<dbReference type="GO" id="GO:0051607">
    <property type="term" value="P:defense response to virus"/>
    <property type="evidence" value="ECO:0007669"/>
    <property type="project" value="UniProtKB-UniRule"/>
</dbReference>